<evidence type="ECO:0000313" key="9">
    <source>
        <dbReference type="EMBL" id="CAI9293408.1"/>
    </source>
</evidence>
<dbReference type="InterPro" id="IPR017441">
    <property type="entry name" value="Protein_kinase_ATP_BS"/>
</dbReference>
<accession>A0AA35ZIV6</accession>
<dbReference type="GO" id="GO:0005524">
    <property type="term" value="F:ATP binding"/>
    <property type="evidence" value="ECO:0007669"/>
    <property type="project" value="UniProtKB-UniRule"/>
</dbReference>
<protein>
    <recommendedName>
        <fullName evidence="8">Protein kinase domain-containing protein</fullName>
    </recommendedName>
</protein>
<dbReference type="SMART" id="SM00220">
    <property type="entry name" value="S_TKc"/>
    <property type="match status" value="1"/>
</dbReference>
<evidence type="ECO:0000256" key="2">
    <source>
        <dbReference type="ARBA" id="ARBA00022679"/>
    </source>
</evidence>
<dbReference type="Gene3D" id="3.30.200.20">
    <property type="entry name" value="Phosphorylase Kinase, domain 1"/>
    <property type="match status" value="1"/>
</dbReference>
<dbReference type="PANTHER" id="PTHR27003:SF328">
    <property type="entry name" value="PROTEIN KINASE DOMAIN-CONTAINING PROTEIN"/>
    <property type="match status" value="1"/>
</dbReference>
<evidence type="ECO:0000313" key="10">
    <source>
        <dbReference type="Proteomes" id="UP001177003"/>
    </source>
</evidence>
<dbReference type="GO" id="GO:0004714">
    <property type="term" value="F:transmembrane receptor protein tyrosine kinase activity"/>
    <property type="evidence" value="ECO:0007669"/>
    <property type="project" value="InterPro"/>
</dbReference>
<dbReference type="InterPro" id="IPR008271">
    <property type="entry name" value="Ser/Thr_kinase_AS"/>
</dbReference>
<evidence type="ECO:0000256" key="3">
    <source>
        <dbReference type="ARBA" id="ARBA00022741"/>
    </source>
</evidence>
<dbReference type="FunFam" id="1.10.510.10:FF:000095">
    <property type="entry name" value="protein STRUBBELIG-RECEPTOR FAMILY 8"/>
    <property type="match status" value="1"/>
</dbReference>
<sequence length="648" mass="73686">MSTEGDKLLLLPSVQPCLHFTLSEIQSATKDFDDKLIIGQGGFGNVYKGSICIQETSHVVAIKRLDSKSNQGAPEFRAEIHMLSKLRHCHLVSLIGFCDDNNEMILVYEYMPRGTLYDHLHKADAPLNWVQRLNIAIGAGRGLDYLHTGVGTQHGVIHRDVKSSNILLNKNWDAMISDFGLSKIGPTNQSFSFLDASVKGTFGYLDPEYFYTRKLTRKTDVYAFGVVLFELLSGRLAVDERNGEEECSLVRWAQKCVKERKLDQMVDPNIKGTIFPKCLKRFAQIAYRCLLSVLKERPTIAEVVVSLQALLELQQRHENSAEPSSITGFTWKIHKYLVSATKQNSEQSGTSLSKSHVNMNRGSSTNKDGNNQGEMRPQPWELLVTDLKCFTYYDLMRATENLGDDKRYLKAYKGWIDKKTYSPTEDNTGLAIAVKRIDFYKTACWLHLKEFKHPNLEKLIGYCFEDQLGKQLFLVYEFMPKGNFNDLLNSGVVSRLPLVIKVKIAVGIARGLVFLHKTQYQFNVFESRLDRHMILLDEDFTAKLSGYDVTKLARGRYPRSINPPEDLVYAPWVELSQLQSNLSGFTVVFAELLTGKRVCDDEEFQKIDDLLMHEGKTSLVDVAQSCFRICNEIETLMVRLVVENFPAF</sequence>
<dbReference type="PROSITE" id="PS00107">
    <property type="entry name" value="PROTEIN_KINASE_ATP"/>
    <property type="match status" value="1"/>
</dbReference>
<feature type="binding site" evidence="6">
    <location>
        <position position="63"/>
    </location>
    <ligand>
        <name>ATP</name>
        <dbReference type="ChEBI" id="CHEBI:30616"/>
    </ligand>
</feature>
<gene>
    <name evidence="9" type="ORF">LSALG_LOCUS32436</name>
</gene>
<dbReference type="InterPro" id="IPR000719">
    <property type="entry name" value="Prot_kinase_dom"/>
</dbReference>
<dbReference type="GO" id="GO:0009506">
    <property type="term" value="C:plasmodesma"/>
    <property type="evidence" value="ECO:0007669"/>
    <property type="project" value="TreeGrafter"/>
</dbReference>
<evidence type="ECO:0000256" key="1">
    <source>
        <dbReference type="ARBA" id="ARBA00022527"/>
    </source>
</evidence>
<dbReference type="CDD" id="cd14066">
    <property type="entry name" value="STKc_IRAK"/>
    <property type="match status" value="1"/>
</dbReference>
<dbReference type="GO" id="GO:0005886">
    <property type="term" value="C:plasma membrane"/>
    <property type="evidence" value="ECO:0007669"/>
    <property type="project" value="TreeGrafter"/>
</dbReference>
<keyword evidence="10" id="KW-1185">Reference proteome</keyword>
<proteinExistence type="predicted"/>
<keyword evidence="4" id="KW-0418">Kinase</keyword>
<dbReference type="InterPro" id="IPR001245">
    <property type="entry name" value="Ser-Thr/Tyr_kinase_cat_dom"/>
</dbReference>
<reference evidence="9" key="1">
    <citation type="submission" date="2023-04" db="EMBL/GenBank/DDBJ databases">
        <authorList>
            <person name="Vijverberg K."/>
            <person name="Xiong W."/>
            <person name="Schranz E."/>
        </authorList>
    </citation>
    <scope>NUCLEOTIDE SEQUENCE</scope>
</reference>
<organism evidence="9 10">
    <name type="scientific">Lactuca saligna</name>
    <name type="common">Willowleaf lettuce</name>
    <dbReference type="NCBI Taxonomy" id="75948"/>
    <lineage>
        <taxon>Eukaryota</taxon>
        <taxon>Viridiplantae</taxon>
        <taxon>Streptophyta</taxon>
        <taxon>Embryophyta</taxon>
        <taxon>Tracheophyta</taxon>
        <taxon>Spermatophyta</taxon>
        <taxon>Magnoliopsida</taxon>
        <taxon>eudicotyledons</taxon>
        <taxon>Gunneridae</taxon>
        <taxon>Pentapetalae</taxon>
        <taxon>asterids</taxon>
        <taxon>campanulids</taxon>
        <taxon>Asterales</taxon>
        <taxon>Asteraceae</taxon>
        <taxon>Cichorioideae</taxon>
        <taxon>Cichorieae</taxon>
        <taxon>Lactucinae</taxon>
        <taxon>Lactuca</taxon>
    </lineage>
</organism>
<dbReference type="PANTHER" id="PTHR27003">
    <property type="entry name" value="OS07G0166700 PROTEIN"/>
    <property type="match status" value="1"/>
</dbReference>
<dbReference type="SUPFAM" id="SSF56112">
    <property type="entry name" value="Protein kinase-like (PK-like)"/>
    <property type="match status" value="2"/>
</dbReference>
<name>A0AA35ZIV6_LACSI</name>
<keyword evidence="1" id="KW-0723">Serine/threonine-protein kinase</keyword>
<keyword evidence="2" id="KW-0808">Transferase</keyword>
<keyword evidence="5 6" id="KW-0067">ATP-binding</keyword>
<dbReference type="EMBL" id="OX465083">
    <property type="protein sequence ID" value="CAI9293408.1"/>
    <property type="molecule type" value="Genomic_DNA"/>
</dbReference>
<dbReference type="GO" id="GO:0004674">
    <property type="term" value="F:protein serine/threonine kinase activity"/>
    <property type="evidence" value="ECO:0007669"/>
    <property type="project" value="UniProtKB-KW"/>
</dbReference>
<feature type="domain" description="Protein kinase" evidence="8">
    <location>
        <begin position="32"/>
        <end position="311"/>
    </location>
</feature>
<dbReference type="InterPro" id="IPR011009">
    <property type="entry name" value="Kinase-like_dom_sf"/>
</dbReference>
<evidence type="ECO:0000256" key="5">
    <source>
        <dbReference type="ARBA" id="ARBA00022840"/>
    </source>
</evidence>
<dbReference type="PROSITE" id="PS00108">
    <property type="entry name" value="PROTEIN_KINASE_ST"/>
    <property type="match status" value="1"/>
</dbReference>
<dbReference type="InterPro" id="IPR045272">
    <property type="entry name" value="ANXUR1/2-like"/>
</dbReference>
<evidence type="ECO:0000256" key="6">
    <source>
        <dbReference type="PROSITE-ProRule" id="PRU10141"/>
    </source>
</evidence>
<dbReference type="Gene3D" id="1.10.510.10">
    <property type="entry name" value="Transferase(Phosphotransferase) domain 1"/>
    <property type="match status" value="2"/>
</dbReference>
<evidence type="ECO:0000256" key="7">
    <source>
        <dbReference type="SAM" id="MobiDB-lite"/>
    </source>
</evidence>
<dbReference type="Pfam" id="PF07714">
    <property type="entry name" value="PK_Tyr_Ser-Thr"/>
    <property type="match status" value="2"/>
</dbReference>
<dbReference type="AlphaFoldDB" id="A0AA35ZIV6"/>
<feature type="region of interest" description="Disordered" evidence="7">
    <location>
        <begin position="344"/>
        <end position="375"/>
    </location>
</feature>
<evidence type="ECO:0000259" key="8">
    <source>
        <dbReference type="PROSITE" id="PS50011"/>
    </source>
</evidence>
<dbReference type="Proteomes" id="UP001177003">
    <property type="component" value="Chromosome 7"/>
</dbReference>
<feature type="compositionally biased region" description="Polar residues" evidence="7">
    <location>
        <begin position="344"/>
        <end position="373"/>
    </location>
</feature>
<feature type="domain" description="Protein kinase" evidence="8">
    <location>
        <begin position="393"/>
        <end position="648"/>
    </location>
</feature>
<evidence type="ECO:0000256" key="4">
    <source>
        <dbReference type="ARBA" id="ARBA00022777"/>
    </source>
</evidence>
<dbReference type="FunFam" id="3.30.200.20:FF:000039">
    <property type="entry name" value="receptor-like protein kinase FERONIA"/>
    <property type="match status" value="1"/>
</dbReference>
<keyword evidence="3 6" id="KW-0547">Nucleotide-binding</keyword>
<dbReference type="PROSITE" id="PS50011">
    <property type="entry name" value="PROTEIN_KINASE_DOM"/>
    <property type="match status" value="2"/>
</dbReference>